<organism evidence="1 2">
    <name type="scientific">Ditylenchus dipsaci</name>
    <dbReference type="NCBI Taxonomy" id="166011"/>
    <lineage>
        <taxon>Eukaryota</taxon>
        <taxon>Metazoa</taxon>
        <taxon>Ecdysozoa</taxon>
        <taxon>Nematoda</taxon>
        <taxon>Chromadorea</taxon>
        <taxon>Rhabditida</taxon>
        <taxon>Tylenchina</taxon>
        <taxon>Tylenchomorpha</taxon>
        <taxon>Sphaerularioidea</taxon>
        <taxon>Anguinidae</taxon>
        <taxon>Anguininae</taxon>
        <taxon>Ditylenchus</taxon>
    </lineage>
</organism>
<name>A0A915DE76_9BILA</name>
<dbReference type="Proteomes" id="UP000887574">
    <property type="component" value="Unplaced"/>
</dbReference>
<evidence type="ECO:0000313" key="2">
    <source>
        <dbReference type="WBParaSite" id="jg18298"/>
    </source>
</evidence>
<sequence>MKSLVLGGQDDGRRTSVALSGSLSWLEFGHIEYDSWTLLLAPFLAVAQGLQFLFIKKAYTSYCTLSIREGVVVLTRKKDGLRSFPYTSLAGCRSFVFSQHLHPILTQWYLMMQPGSLLIMLVLKYIKIWHFYEFYMKTEYVFMASYKYSELWMQTHIELHHYCVLEHSKFFVASVGQWFLQNMAHATIYAAVGKALFVASSFRYWSNFGGTWSKKESEA</sequence>
<accession>A0A915DE76</accession>
<protein>
    <submittedName>
        <fullName evidence="2">Uncharacterized protein</fullName>
    </submittedName>
</protein>
<evidence type="ECO:0000313" key="1">
    <source>
        <dbReference type="Proteomes" id="UP000887574"/>
    </source>
</evidence>
<dbReference type="AlphaFoldDB" id="A0A915DE76"/>
<proteinExistence type="predicted"/>
<dbReference type="WBParaSite" id="jg18298">
    <property type="protein sequence ID" value="jg18298"/>
    <property type="gene ID" value="jg18298"/>
</dbReference>
<reference evidence="2" key="1">
    <citation type="submission" date="2022-11" db="UniProtKB">
        <authorList>
            <consortium name="WormBaseParasite"/>
        </authorList>
    </citation>
    <scope>IDENTIFICATION</scope>
</reference>
<keyword evidence="1" id="KW-1185">Reference proteome</keyword>